<comment type="caution">
    <text evidence="4">The sequence shown here is derived from an EMBL/GenBank/DDBJ whole genome shotgun (WGS) entry which is preliminary data.</text>
</comment>
<gene>
    <name evidence="4" type="ORF">FD06_GL000283</name>
</gene>
<dbReference type="Gene3D" id="3.30.1490.360">
    <property type="match status" value="1"/>
</dbReference>
<evidence type="ECO:0000259" key="3">
    <source>
        <dbReference type="Pfam" id="PF17482"/>
    </source>
</evidence>
<dbReference type="Gene3D" id="3.40.50.11790">
    <property type="match status" value="1"/>
</dbReference>
<feature type="domain" description="Tail sheath protein C-terminal" evidence="3">
    <location>
        <begin position="350"/>
        <end position="447"/>
    </location>
</feature>
<dbReference type="Pfam" id="PF04984">
    <property type="entry name" value="Phage_sheath_1"/>
    <property type="match status" value="1"/>
</dbReference>
<evidence type="ECO:0000313" key="4">
    <source>
        <dbReference type="EMBL" id="KRM69224.1"/>
    </source>
</evidence>
<evidence type="ECO:0000259" key="2">
    <source>
        <dbReference type="Pfam" id="PF04984"/>
    </source>
</evidence>
<dbReference type="RefSeq" id="WP_056965771.1">
    <property type="nucleotide sequence ID" value="NZ_AYYQ01000006.1"/>
</dbReference>
<evidence type="ECO:0000256" key="1">
    <source>
        <dbReference type="ARBA" id="ARBA00008005"/>
    </source>
</evidence>
<accession>A0A0R2APZ2</accession>
<proteinExistence type="inferred from homology"/>
<comment type="similarity">
    <text evidence="1">Belongs to the myoviridae tail sheath protein family.</text>
</comment>
<dbReference type="Gene3D" id="2.60.40.4290">
    <property type="match status" value="1"/>
</dbReference>
<dbReference type="AlphaFoldDB" id="A0A0R2APZ2"/>
<organism evidence="4 5">
    <name type="scientific">Apilactobacillus ozensis DSM 23829 = JCM 17196</name>
    <dbReference type="NCBI Taxonomy" id="1423781"/>
    <lineage>
        <taxon>Bacteria</taxon>
        <taxon>Bacillati</taxon>
        <taxon>Bacillota</taxon>
        <taxon>Bacilli</taxon>
        <taxon>Lactobacillales</taxon>
        <taxon>Lactobacillaceae</taxon>
        <taxon>Apilactobacillus</taxon>
    </lineage>
</organism>
<keyword evidence="5" id="KW-1185">Reference proteome</keyword>
<dbReference type="EMBL" id="AYYQ01000006">
    <property type="protein sequence ID" value="KRM69224.1"/>
    <property type="molecule type" value="Genomic_DNA"/>
</dbReference>
<dbReference type="STRING" id="1423781.FD06_GL000283"/>
<dbReference type="Proteomes" id="UP000052012">
    <property type="component" value="Unassembled WGS sequence"/>
</dbReference>
<dbReference type="OrthoDB" id="89060at2"/>
<name>A0A0R2APZ2_9LACO</name>
<dbReference type="Pfam" id="PF17482">
    <property type="entry name" value="Phage_sheath_1C"/>
    <property type="match status" value="1"/>
</dbReference>
<sequence>MAGGNWVTQNKIRPGAYINTIGVDSPSADSYRGIVLLVDGVKHDWGNNGIIELDRGSNFKKELGSDLEDDSNKALRETVKSAQKVLYLNFNDGEKASLVDNSLPWKFTAKHAGAKGNNLKVDVIKGINDSSVTVKYIFNTSVVNTQKIEMAEEIMSDDYFDVEVADDADNKFSKLAGENSYSLTGGSSKNLDDSVPDIITEALETNIFNVVTTAGYPVNSNIHELVAQLVQDLREKEGYHVTAVIPTLPSSDYNYEGTSAVMNGVVLQDGTQIERTFAAGFFAGASASVPFNQSLTYYEYPEAIDTIPRLSNDLIEQAIKGGKVVFTNRRDGSVVIEDDINTLVRFTKTKPKFFAKNRLIRILDLIANDTKDTFEKVYIGKISNNATGRDLFKSDRITYLNGLQDAGCIEDFKASDIEVVKGENKDAVEVQLNVKPVDSMEKLYMTIIAE</sequence>
<dbReference type="Gene3D" id="3.30.1370.220">
    <property type="match status" value="1"/>
</dbReference>
<evidence type="ECO:0000313" key="5">
    <source>
        <dbReference type="Proteomes" id="UP000052012"/>
    </source>
</evidence>
<feature type="domain" description="Tail sheath protein subtilisin-like" evidence="2">
    <location>
        <begin position="201"/>
        <end position="342"/>
    </location>
</feature>
<protein>
    <submittedName>
        <fullName evidence="4">Sheath tail protein</fullName>
    </submittedName>
</protein>
<dbReference type="InterPro" id="IPR020287">
    <property type="entry name" value="Tail_sheath_C"/>
</dbReference>
<dbReference type="Gene3D" id="3.30.360.90">
    <property type="match status" value="1"/>
</dbReference>
<dbReference type="InterPro" id="IPR035089">
    <property type="entry name" value="Phage_sheath_subtilisin"/>
</dbReference>
<dbReference type="PATRIC" id="fig|1423781.4.peg.286"/>
<reference evidence="4 5" key="1">
    <citation type="journal article" date="2015" name="Genome Announc.">
        <title>Expanding the biotechnology potential of lactobacilli through comparative genomics of 213 strains and associated genera.</title>
        <authorList>
            <person name="Sun Z."/>
            <person name="Harris H.M."/>
            <person name="McCann A."/>
            <person name="Guo C."/>
            <person name="Argimon S."/>
            <person name="Zhang W."/>
            <person name="Yang X."/>
            <person name="Jeffery I.B."/>
            <person name="Cooney J.C."/>
            <person name="Kagawa T.F."/>
            <person name="Liu W."/>
            <person name="Song Y."/>
            <person name="Salvetti E."/>
            <person name="Wrobel A."/>
            <person name="Rasinkangas P."/>
            <person name="Parkhill J."/>
            <person name="Rea M.C."/>
            <person name="O'Sullivan O."/>
            <person name="Ritari J."/>
            <person name="Douillard F.P."/>
            <person name="Paul Ross R."/>
            <person name="Yang R."/>
            <person name="Briner A.E."/>
            <person name="Felis G.E."/>
            <person name="de Vos W.M."/>
            <person name="Barrangou R."/>
            <person name="Klaenhammer T.R."/>
            <person name="Caufield P.W."/>
            <person name="Cui Y."/>
            <person name="Zhang H."/>
            <person name="O'Toole P.W."/>
        </authorList>
    </citation>
    <scope>NUCLEOTIDE SEQUENCE [LARGE SCALE GENOMIC DNA]</scope>
    <source>
        <strain evidence="4 5">DSM 23829</strain>
    </source>
</reference>